<dbReference type="Pfam" id="PF00067">
    <property type="entry name" value="p450"/>
    <property type="match status" value="1"/>
</dbReference>
<evidence type="ECO:0000256" key="10">
    <source>
        <dbReference type="ARBA" id="ARBA00023059"/>
    </source>
</evidence>
<evidence type="ECO:0000256" key="13">
    <source>
        <dbReference type="RuleBase" id="RU000461"/>
    </source>
</evidence>
<evidence type="ECO:0000256" key="4">
    <source>
        <dbReference type="ARBA" id="ARBA00010617"/>
    </source>
</evidence>
<dbReference type="GO" id="GO:0005506">
    <property type="term" value="F:iron ion binding"/>
    <property type="evidence" value="ECO:0007669"/>
    <property type="project" value="InterPro"/>
</dbReference>
<comment type="cofactor">
    <cofactor evidence="1 12">
        <name>heme</name>
        <dbReference type="ChEBI" id="CHEBI:30413"/>
    </cofactor>
</comment>
<evidence type="ECO:0000313" key="14">
    <source>
        <dbReference type="EMBL" id="ATG29905.1"/>
    </source>
</evidence>
<proteinExistence type="evidence at transcript level"/>
<comment type="subcellular location">
    <subcellularLocation>
        <location evidence="2">Membrane</location>
    </subcellularLocation>
</comment>
<evidence type="ECO:0000256" key="7">
    <source>
        <dbReference type="ARBA" id="ARBA00023002"/>
    </source>
</evidence>
<dbReference type="PRINTS" id="PR00463">
    <property type="entry name" value="EP450I"/>
</dbReference>
<keyword evidence="6 12" id="KW-0479">Metal-binding</keyword>
<feature type="binding site" description="axial binding residue" evidence="12">
    <location>
        <position position="462"/>
    </location>
    <ligand>
        <name>heme</name>
        <dbReference type="ChEBI" id="CHEBI:30413"/>
    </ligand>
    <ligandPart>
        <name>Fe</name>
        <dbReference type="ChEBI" id="CHEBI:18248"/>
    </ligandPart>
</feature>
<organism evidence="14">
    <name type="scientific">Taxus chinensis</name>
    <name type="common">Chinese yew</name>
    <name type="synonym">Taxus wallichiana var. chinensis</name>
    <dbReference type="NCBI Taxonomy" id="29808"/>
    <lineage>
        <taxon>Eukaryota</taxon>
        <taxon>Viridiplantae</taxon>
        <taxon>Streptophyta</taxon>
        <taxon>Embryophyta</taxon>
        <taxon>Tracheophyta</taxon>
        <taxon>Spermatophyta</taxon>
        <taxon>Pinopsida</taxon>
        <taxon>Pinidae</taxon>
        <taxon>Conifers II</taxon>
        <taxon>Cupressales</taxon>
        <taxon>Taxaceae</taxon>
        <taxon>Taxus</taxon>
    </lineage>
</organism>
<dbReference type="PANTHER" id="PTHR47943:SF8">
    <property type="entry name" value="CYTOCHROME P450"/>
    <property type="match status" value="1"/>
</dbReference>
<evidence type="ECO:0000256" key="6">
    <source>
        <dbReference type="ARBA" id="ARBA00022723"/>
    </source>
</evidence>
<dbReference type="InterPro" id="IPR036396">
    <property type="entry name" value="Cyt_P450_sf"/>
</dbReference>
<dbReference type="InterPro" id="IPR002401">
    <property type="entry name" value="Cyt_P450_E_grp-I"/>
</dbReference>
<dbReference type="PANTHER" id="PTHR47943">
    <property type="entry name" value="CYTOCHROME P450 93A3-LIKE"/>
    <property type="match status" value="1"/>
</dbReference>
<dbReference type="PROSITE" id="PS00086">
    <property type="entry name" value="CYTOCHROME_P450"/>
    <property type="match status" value="1"/>
</dbReference>
<dbReference type="SUPFAM" id="SSF48264">
    <property type="entry name" value="Cytochrome P450"/>
    <property type="match status" value="1"/>
</dbReference>
<comment type="pathway">
    <text evidence="3">Alkaloid biosynthesis; taxol biosynthesis.</text>
</comment>
<dbReference type="GO" id="GO:0020037">
    <property type="term" value="F:heme binding"/>
    <property type="evidence" value="ECO:0007669"/>
    <property type="project" value="InterPro"/>
</dbReference>
<evidence type="ECO:0000256" key="3">
    <source>
        <dbReference type="ARBA" id="ARBA00005122"/>
    </source>
</evidence>
<dbReference type="FunFam" id="1.10.630.10:FF:000011">
    <property type="entry name" value="Cytochrome P450 83B1"/>
    <property type="match status" value="1"/>
</dbReference>
<keyword evidence="11" id="KW-0472">Membrane</keyword>
<comment type="similarity">
    <text evidence="4 13">Belongs to the cytochrome P450 family.</text>
</comment>
<dbReference type="GO" id="GO:0004497">
    <property type="term" value="F:monooxygenase activity"/>
    <property type="evidence" value="ECO:0007669"/>
    <property type="project" value="UniProtKB-KW"/>
</dbReference>
<keyword evidence="9 13" id="KW-0503">Monooxygenase</keyword>
<keyword evidence="5 12" id="KW-0349">Heme</keyword>
<evidence type="ECO:0000256" key="11">
    <source>
        <dbReference type="ARBA" id="ARBA00023136"/>
    </source>
</evidence>
<dbReference type="PRINTS" id="PR00385">
    <property type="entry name" value="P450"/>
</dbReference>
<accession>A0A291FAU6</accession>
<evidence type="ECO:0000256" key="12">
    <source>
        <dbReference type="PIRSR" id="PIRSR602401-1"/>
    </source>
</evidence>
<evidence type="ECO:0000256" key="1">
    <source>
        <dbReference type="ARBA" id="ARBA00001971"/>
    </source>
</evidence>
<dbReference type="CDD" id="cd11072">
    <property type="entry name" value="CYP71-like"/>
    <property type="match status" value="1"/>
</dbReference>
<name>A0A291FAU6_TAXCH</name>
<keyword evidence="10" id="KW-0876">Taxol biosynthesis</keyword>
<evidence type="ECO:0000256" key="8">
    <source>
        <dbReference type="ARBA" id="ARBA00023004"/>
    </source>
</evidence>
<evidence type="ECO:0000256" key="2">
    <source>
        <dbReference type="ARBA" id="ARBA00004370"/>
    </source>
</evidence>
<sequence>MALSDMLQLLQERAAEFSTQTTAVGITILVLLWAFYCFKKNPKLPPGPSPLPIIGNLHQLGKLPHRILYDLSKQYGPIMFLRFGSLPCVVVSSSDMAKEFLKTHDLVFANRPSSAAGEHIAYNYRNLGMSPYGPYWRHMRKICVMELLSAKRIESFRSIREEELSLAVKSVWEKSSKGTVSVNVSKSFSSLTTAIIWRMLTGTKYSDDDVGGSGNELRDMVRVVTSTIAAVNIGDFFPYIDWMDLQGIKKKMKKAHRFFDRIVEKIIDDHVEQRRRALDEHKEMTKDIVYVLLDMAESQTMEMEITRENIKAIIFDLFIGGMETMATTMEWAMTALLRNPHVAKKLQEEIDSIVGKHRMVTESDLPTMDYLQCVLKESLRLYPPGPLLLPHESREACTVGPQGYFIPAKTKLFVNAWAIARDPTVWEDALEFKPERFMGNKTFDYQGQEFDMLPFGAGRRRCPGGHMAMGQMSLVLAQLWHCFDWRLEGNPDDLDMTEEFGATVPRKFNLFAFPSLKLSINL</sequence>
<dbReference type="InterPro" id="IPR017972">
    <property type="entry name" value="Cyt_P450_CS"/>
</dbReference>
<keyword evidence="8 12" id="KW-0408">Iron</keyword>
<dbReference type="UniPathway" id="UPA00842"/>
<dbReference type="InterPro" id="IPR001128">
    <property type="entry name" value="Cyt_P450"/>
</dbReference>
<dbReference type="AlphaFoldDB" id="A0A291FAU6"/>
<dbReference type="GO" id="GO:0042617">
    <property type="term" value="P:paclitaxel biosynthetic process"/>
    <property type="evidence" value="ECO:0007669"/>
    <property type="project" value="UniProtKB-UniPathway"/>
</dbReference>
<reference evidence="14" key="1">
    <citation type="journal article" date="2017" name="Front. Plant Sci.">
        <title>Transcriptome Assembly and Systematic Identification of Novel Cytochrome P450s in Taxus chinensis.</title>
        <authorList>
            <person name="Liao W."/>
            <person name="Zhao S."/>
            <person name="Zhang M."/>
            <person name="Dong K."/>
            <person name="Chen Y."/>
            <person name="Fu C."/>
            <person name="Yu L."/>
        </authorList>
    </citation>
    <scope>NUCLEOTIDE SEQUENCE</scope>
</reference>
<protein>
    <submittedName>
        <fullName evidence="14">CYP750C24</fullName>
    </submittedName>
</protein>
<dbReference type="EMBL" id="MF448584">
    <property type="protein sequence ID" value="ATG29905.1"/>
    <property type="molecule type" value="mRNA"/>
</dbReference>
<evidence type="ECO:0000256" key="9">
    <source>
        <dbReference type="ARBA" id="ARBA00023033"/>
    </source>
</evidence>
<dbReference type="GO" id="GO:0016705">
    <property type="term" value="F:oxidoreductase activity, acting on paired donors, with incorporation or reduction of molecular oxygen"/>
    <property type="evidence" value="ECO:0007669"/>
    <property type="project" value="InterPro"/>
</dbReference>
<dbReference type="GO" id="GO:0016020">
    <property type="term" value="C:membrane"/>
    <property type="evidence" value="ECO:0007669"/>
    <property type="project" value="UniProtKB-SubCell"/>
</dbReference>
<keyword evidence="7 13" id="KW-0560">Oxidoreductase</keyword>
<dbReference type="Gene3D" id="1.10.630.10">
    <property type="entry name" value="Cytochrome P450"/>
    <property type="match status" value="1"/>
</dbReference>
<evidence type="ECO:0000256" key="5">
    <source>
        <dbReference type="ARBA" id="ARBA00022617"/>
    </source>
</evidence>